<keyword evidence="5" id="KW-1185">Reference proteome</keyword>
<reference evidence="4" key="1">
    <citation type="submission" date="2020-04" db="EMBL/GenBank/DDBJ databases">
        <authorList>
            <person name="Alioto T."/>
            <person name="Alioto T."/>
            <person name="Gomez Garrido J."/>
        </authorList>
    </citation>
    <scope>NUCLEOTIDE SEQUENCE</scope>
    <source>
        <strain evidence="4">A484AB</strain>
    </source>
</reference>
<proteinExistence type="predicted"/>
<dbReference type="Gene3D" id="3.40.50.1110">
    <property type="entry name" value="SGNH hydrolase"/>
    <property type="match status" value="1"/>
</dbReference>
<keyword evidence="1" id="KW-0175">Coiled coil</keyword>
<evidence type="ECO:0000256" key="2">
    <source>
        <dbReference type="SAM" id="MobiDB-lite"/>
    </source>
</evidence>
<feature type="compositionally biased region" description="Basic and acidic residues" evidence="2">
    <location>
        <begin position="297"/>
        <end position="309"/>
    </location>
</feature>
<comment type="caution">
    <text evidence="4">The sequence shown here is derived from an EMBL/GenBank/DDBJ whole genome shotgun (WGS) entry which is preliminary data.</text>
</comment>
<gene>
    <name evidence="4" type="ORF">PACLA_8A029101</name>
</gene>
<protein>
    <submittedName>
        <fullName evidence="4">Transposon Ty3-G Gag-Pol poly</fullName>
    </submittedName>
</protein>
<dbReference type="AlphaFoldDB" id="A0A6S7KUL2"/>
<dbReference type="InterPro" id="IPR013830">
    <property type="entry name" value="SGNH_hydro"/>
</dbReference>
<evidence type="ECO:0000259" key="3">
    <source>
        <dbReference type="Pfam" id="PF13472"/>
    </source>
</evidence>
<name>A0A6S7KUL2_PARCT</name>
<feature type="coiled-coil region" evidence="1">
    <location>
        <begin position="189"/>
        <end position="258"/>
    </location>
</feature>
<evidence type="ECO:0000313" key="5">
    <source>
        <dbReference type="Proteomes" id="UP001152795"/>
    </source>
</evidence>
<dbReference type="Gene3D" id="1.20.5.1000">
    <property type="entry name" value="arf6 gtpase in complex with a specific effector, jip4"/>
    <property type="match status" value="1"/>
</dbReference>
<feature type="compositionally biased region" description="Polar residues" evidence="2">
    <location>
        <begin position="310"/>
        <end position="326"/>
    </location>
</feature>
<dbReference type="EMBL" id="CACRXK020017729">
    <property type="protein sequence ID" value="CAB4031563.1"/>
    <property type="molecule type" value="Genomic_DNA"/>
</dbReference>
<dbReference type="Pfam" id="PF13472">
    <property type="entry name" value="Lipase_GDSL_2"/>
    <property type="match status" value="1"/>
</dbReference>
<dbReference type="SUPFAM" id="SSF52266">
    <property type="entry name" value="SGNH hydrolase"/>
    <property type="match status" value="1"/>
</dbReference>
<dbReference type="InterPro" id="IPR036514">
    <property type="entry name" value="SGNH_hydro_sf"/>
</dbReference>
<feature type="region of interest" description="Disordered" evidence="2">
    <location>
        <begin position="297"/>
        <end position="347"/>
    </location>
</feature>
<organism evidence="4 5">
    <name type="scientific">Paramuricea clavata</name>
    <name type="common">Red gorgonian</name>
    <name type="synonym">Violescent sea-whip</name>
    <dbReference type="NCBI Taxonomy" id="317549"/>
    <lineage>
        <taxon>Eukaryota</taxon>
        <taxon>Metazoa</taxon>
        <taxon>Cnidaria</taxon>
        <taxon>Anthozoa</taxon>
        <taxon>Octocorallia</taxon>
        <taxon>Malacalcyonacea</taxon>
        <taxon>Plexauridae</taxon>
        <taxon>Paramuricea</taxon>
    </lineage>
</organism>
<dbReference type="Proteomes" id="UP001152795">
    <property type="component" value="Unassembled WGS sequence"/>
</dbReference>
<evidence type="ECO:0000256" key="1">
    <source>
        <dbReference type="SAM" id="Coils"/>
    </source>
</evidence>
<accession>A0A6S7KUL2</accession>
<evidence type="ECO:0000313" key="4">
    <source>
        <dbReference type="EMBL" id="CAB4031563.1"/>
    </source>
</evidence>
<sequence>MSKKSLKPTQSKMDTEQTITGMSLLHNLSTSSKGKLKWTADFEALQRFVAEVLVLSDGEWTSPGGHAKLYQNESISICWYSDTESITISGKDEKELKEKLLKLASISAGLANDEDKLVDVVEKNRSVSHNENKSHPNNDLDDSQETYLKILNCQLQAKLQVLSDQFVSSMTYINRTLSDHSNQLKELRIADKESEFSALIKENSDLKDTNNDLENENKSLHERLNNLSYILADLQGKVKSTEEEKASLITAIRLLNNKSDINSPSNTSAEVNVEVINHDIIEPGSAVNALLIDNKSKTSEKQSKDEQRCITDSPSKTTQTSQPINEVSNVNKNTTSSPKSSQSPSKKVTVVAGDSILKHVEGWRLSNASNHVVVKSFSGATTSDMEDFLRPVLRKEPNKIISHIGTNDINYQTAQTVAEGVLNLGIQITQDSPTTDIVISGILPRTDKPNLMSKVNQANRLIKAFCIEKNWAFLE</sequence>
<feature type="domain" description="SGNH hydrolase-type esterase" evidence="3">
    <location>
        <begin position="365"/>
        <end position="474"/>
    </location>
</feature>
<dbReference type="OrthoDB" id="5982747at2759"/>
<feature type="compositionally biased region" description="Low complexity" evidence="2">
    <location>
        <begin position="327"/>
        <end position="347"/>
    </location>
</feature>